<dbReference type="InterPro" id="IPR001969">
    <property type="entry name" value="Aspartic_peptidase_AS"/>
</dbReference>
<evidence type="ECO:0000256" key="1">
    <source>
        <dbReference type="ARBA" id="ARBA00007447"/>
    </source>
</evidence>
<dbReference type="Pfam" id="PF14541">
    <property type="entry name" value="TAXi_C"/>
    <property type="match status" value="1"/>
</dbReference>
<dbReference type="GO" id="GO:0004190">
    <property type="term" value="F:aspartic-type endopeptidase activity"/>
    <property type="evidence" value="ECO:0007669"/>
    <property type="project" value="InterPro"/>
</dbReference>
<feature type="active site" evidence="2">
    <location>
        <position position="163"/>
    </location>
</feature>
<dbReference type="PANTHER" id="PTHR13683">
    <property type="entry name" value="ASPARTYL PROTEASES"/>
    <property type="match status" value="1"/>
</dbReference>
<protein>
    <recommendedName>
        <fullName evidence="4">Peptidase A1 domain-containing protein</fullName>
    </recommendedName>
</protein>
<dbReference type="PROSITE" id="PS51767">
    <property type="entry name" value="PEPTIDASE_A1"/>
    <property type="match status" value="1"/>
</dbReference>
<dbReference type="Gene3D" id="2.40.70.10">
    <property type="entry name" value="Acid Proteases"/>
    <property type="match status" value="2"/>
</dbReference>
<dbReference type="OrthoDB" id="2747330at2759"/>
<feature type="domain" description="Peptidase A1" evidence="4">
    <location>
        <begin position="144"/>
        <end position="423"/>
    </location>
</feature>
<dbReference type="InterPro" id="IPR001461">
    <property type="entry name" value="Aspartic_peptidase_A1"/>
</dbReference>
<dbReference type="InterPro" id="IPR033121">
    <property type="entry name" value="PEPTIDASE_A1"/>
</dbReference>
<keyword evidence="3" id="KW-0732">Signal</keyword>
<dbReference type="InterPro" id="IPR032861">
    <property type="entry name" value="TAXi_N"/>
</dbReference>
<reference evidence="5" key="1">
    <citation type="submission" date="2022-07" db="EMBL/GenBank/DDBJ databases">
        <authorList>
            <person name="Macas J."/>
            <person name="Novak P."/>
            <person name="Neumann P."/>
        </authorList>
    </citation>
    <scope>NUCLEOTIDE SEQUENCE</scope>
</reference>
<dbReference type="Pfam" id="PF14543">
    <property type="entry name" value="TAXi_N"/>
    <property type="match status" value="1"/>
</dbReference>
<accession>A0A9P1EDW0</accession>
<comment type="similarity">
    <text evidence="1">Belongs to the peptidase A1 family.</text>
</comment>
<comment type="caution">
    <text evidence="5">The sequence shown here is derived from an EMBL/GenBank/DDBJ whole genome shotgun (WGS) entry which is preliminary data.</text>
</comment>
<evidence type="ECO:0000256" key="3">
    <source>
        <dbReference type="SAM" id="SignalP"/>
    </source>
</evidence>
<evidence type="ECO:0000256" key="2">
    <source>
        <dbReference type="PIRSR" id="PIRSR601461-1"/>
    </source>
</evidence>
<dbReference type="PANTHER" id="PTHR13683:SF679">
    <property type="entry name" value="ASPARTYL PROTEASE FAMILY PROTEIN 2"/>
    <property type="match status" value="1"/>
</dbReference>
<feature type="active site" evidence="2">
    <location>
        <position position="383"/>
    </location>
</feature>
<organism evidence="5 6">
    <name type="scientific">Cuscuta europaea</name>
    <name type="common">European dodder</name>
    <dbReference type="NCBI Taxonomy" id="41803"/>
    <lineage>
        <taxon>Eukaryota</taxon>
        <taxon>Viridiplantae</taxon>
        <taxon>Streptophyta</taxon>
        <taxon>Embryophyta</taxon>
        <taxon>Tracheophyta</taxon>
        <taxon>Spermatophyta</taxon>
        <taxon>Magnoliopsida</taxon>
        <taxon>eudicotyledons</taxon>
        <taxon>Gunneridae</taxon>
        <taxon>Pentapetalae</taxon>
        <taxon>asterids</taxon>
        <taxon>lamiids</taxon>
        <taxon>Solanales</taxon>
        <taxon>Convolvulaceae</taxon>
        <taxon>Cuscuteae</taxon>
        <taxon>Cuscuta</taxon>
        <taxon>Cuscuta subgen. Cuscuta</taxon>
    </lineage>
</organism>
<dbReference type="EMBL" id="CAMAPE010000035">
    <property type="protein sequence ID" value="CAH9097244.1"/>
    <property type="molecule type" value="Genomic_DNA"/>
</dbReference>
<proteinExistence type="inferred from homology"/>
<dbReference type="InterPro" id="IPR021109">
    <property type="entry name" value="Peptidase_aspartic_dom_sf"/>
</dbReference>
<evidence type="ECO:0000259" key="4">
    <source>
        <dbReference type="PROSITE" id="PS51767"/>
    </source>
</evidence>
<feature type="chain" id="PRO_5040346721" description="Peptidase A1 domain-containing protein" evidence="3">
    <location>
        <begin position="31"/>
        <end position="423"/>
    </location>
</feature>
<dbReference type="InterPro" id="IPR032799">
    <property type="entry name" value="TAXi_C"/>
</dbReference>
<dbReference type="Proteomes" id="UP001152484">
    <property type="component" value="Unassembled WGS sequence"/>
</dbReference>
<gene>
    <name evidence="5" type="ORF">CEURO_LOCUS13761</name>
</gene>
<name>A0A9P1EDW0_CUSEU</name>
<dbReference type="AlphaFoldDB" id="A0A9P1EDW0"/>
<evidence type="ECO:0000313" key="5">
    <source>
        <dbReference type="EMBL" id="CAH9097244.1"/>
    </source>
</evidence>
<feature type="signal peptide" evidence="3">
    <location>
        <begin position="1"/>
        <end position="30"/>
    </location>
</feature>
<evidence type="ECO:0000313" key="6">
    <source>
        <dbReference type="Proteomes" id="UP001152484"/>
    </source>
</evidence>
<dbReference type="SUPFAM" id="SSF50630">
    <property type="entry name" value="Acid proteases"/>
    <property type="match status" value="1"/>
</dbReference>
<dbReference type="GO" id="GO:0006508">
    <property type="term" value="P:proteolysis"/>
    <property type="evidence" value="ECO:0007669"/>
    <property type="project" value="InterPro"/>
</dbReference>
<keyword evidence="6" id="KW-1185">Reference proteome</keyword>
<sequence>MDEKNEPAAGTVSIFRTFVLLLVFAMGTAASGHSVKKQTLQTLTVVSLADIQRPLQQKQRSTEAAAAASVLDGAAAPKKGGLKLDILNHLDLLSEAELKDINHDRVFINRLQRDENRVRTIQSAAGGGGAATVISGANYGSGEYFGRVGLGSDPGKGMYLILDTGSDLSWVQCKPCSRCYKQADPIFNSNNSKSFHPVFCGQPSCDNINDFALHCQKNTKMKCQYNITYGDDSETVGDLANDTLTLMGKTSSYIPEFIFGCSRSSKGLFVGSAGLLGLGRGKSSLPAQLAATQRPGFSRSSTFSYCLSADGSSDAQAASSIDFGDYGSAIKPNFTSLLRNRWAKRMENFYFIELEGVSVGGYRVAGIKPSMFKPTDQGGLIIDSGTTVTRLYKPAYDALCNRCNYGRKGRTEGWDPRGQTSGK</sequence>
<dbReference type="PROSITE" id="PS00141">
    <property type="entry name" value="ASP_PROTEASE"/>
    <property type="match status" value="1"/>
</dbReference>